<proteinExistence type="predicted"/>
<dbReference type="InParanoid" id="A0A672ZX13"/>
<feature type="domain" description="F-box" evidence="1">
    <location>
        <begin position="29"/>
        <end position="75"/>
    </location>
</feature>
<evidence type="ECO:0000313" key="3">
    <source>
        <dbReference type="Proteomes" id="UP000472271"/>
    </source>
</evidence>
<reference evidence="2" key="3">
    <citation type="submission" date="2025-09" db="UniProtKB">
        <authorList>
            <consortium name="Ensembl"/>
        </authorList>
    </citation>
    <scope>IDENTIFICATION</scope>
</reference>
<reference evidence="2" key="2">
    <citation type="submission" date="2025-08" db="UniProtKB">
        <authorList>
            <consortium name="Ensembl"/>
        </authorList>
    </citation>
    <scope>IDENTIFICATION</scope>
</reference>
<protein>
    <submittedName>
        <fullName evidence="2">Zgc:161973</fullName>
    </submittedName>
</protein>
<dbReference type="AlphaFoldDB" id="A0A672ZX13"/>
<dbReference type="Pfam" id="PF12937">
    <property type="entry name" value="F-box-like"/>
    <property type="match status" value="1"/>
</dbReference>
<dbReference type="InterPro" id="IPR036047">
    <property type="entry name" value="F-box-like_dom_sf"/>
</dbReference>
<dbReference type="InterPro" id="IPR001810">
    <property type="entry name" value="F-box_dom"/>
</dbReference>
<dbReference type="Gene3D" id="1.20.1280.50">
    <property type="match status" value="1"/>
</dbReference>
<dbReference type="SUPFAM" id="SSF81383">
    <property type="entry name" value="F-box domain"/>
    <property type="match status" value="1"/>
</dbReference>
<dbReference type="Ensembl" id="ENSSORT00005022468.1">
    <property type="protein sequence ID" value="ENSSORP00005021820.1"/>
    <property type="gene ID" value="ENSSORG00005010658.1"/>
</dbReference>
<name>A0A672ZX13_9TELE</name>
<dbReference type="PANTHER" id="PTHR46731">
    <property type="entry name" value="F-BOX ONLY PROTEIN 15"/>
    <property type="match status" value="1"/>
</dbReference>
<sequence length="368" mass="43178">MESTAKYEELKTPPTSIRPTILSVAAYWLLSLFRLPFEILTKILSYLDAPSLFCVSHVSKLFYQLANDEVIWHKIYLSEFGKNQMWLSKLVDDTAHRVKQVETENQRSFGQWKKMYFKTLAGQEVNKWRRQLRDISPYTGLPTQTEWVLRNLNVSWELMVCDRFGRKVTLEQTRVYYFETSVIVCWSNSSLPRHHHTTRIQLHGVRKGTLGNPRANWPNWHSLMLKSDLSTHPFYLIGKDRLIKLVFLSPGFIIGISRGRDTLAFIMVCLHFHRLVEKSLLGSPNCCVMSLTLLDEFQTPFWCVSAPVSTTVAKKCLSFDYSGKHFLIEYRDEDGHVKMMLVWLEEERQFFLIIFRVEEDFVCIFVNI</sequence>
<evidence type="ECO:0000313" key="2">
    <source>
        <dbReference type="Ensembl" id="ENSSORP00005021820.1"/>
    </source>
</evidence>
<dbReference type="Proteomes" id="UP000472271">
    <property type="component" value="Chromosome 12"/>
</dbReference>
<dbReference type="CDD" id="cd22093">
    <property type="entry name" value="F-box_FBXO15"/>
    <property type="match status" value="1"/>
</dbReference>
<accession>A0A672ZX13</accession>
<dbReference type="SMART" id="SM00256">
    <property type="entry name" value="FBOX"/>
    <property type="match status" value="1"/>
</dbReference>
<evidence type="ECO:0000259" key="1">
    <source>
        <dbReference type="PROSITE" id="PS50181"/>
    </source>
</evidence>
<organism evidence="2 3">
    <name type="scientific">Sphaeramia orbicularis</name>
    <name type="common">orbiculate cardinalfish</name>
    <dbReference type="NCBI Taxonomy" id="375764"/>
    <lineage>
        <taxon>Eukaryota</taxon>
        <taxon>Metazoa</taxon>
        <taxon>Chordata</taxon>
        <taxon>Craniata</taxon>
        <taxon>Vertebrata</taxon>
        <taxon>Euteleostomi</taxon>
        <taxon>Actinopterygii</taxon>
        <taxon>Neopterygii</taxon>
        <taxon>Teleostei</taxon>
        <taxon>Neoteleostei</taxon>
        <taxon>Acanthomorphata</taxon>
        <taxon>Gobiaria</taxon>
        <taxon>Kurtiformes</taxon>
        <taxon>Apogonoidei</taxon>
        <taxon>Apogonidae</taxon>
        <taxon>Apogoninae</taxon>
        <taxon>Sphaeramia</taxon>
    </lineage>
</organism>
<reference evidence="2" key="1">
    <citation type="submission" date="2019-06" db="EMBL/GenBank/DDBJ databases">
        <authorList>
            <consortium name="Wellcome Sanger Institute Data Sharing"/>
        </authorList>
    </citation>
    <scope>NUCLEOTIDE SEQUENCE [LARGE SCALE GENOMIC DNA]</scope>
</reference>
<dbReference type="GO" id="GO:0019005">
    <property type="term" value="C:SCF ubiquitin ligase complex"/>
    <property type="evidence" value="ECO:0007669"/>
    <property type="project" value="TreeGrafter"/>
</dbReference>
<keyword evidence="3" id="KW-1185">Reference proteome</keyword>
<dbReference type="PROSITE" id="PS50181">
    <property type="entry name" value="FBOX"/>
    <property type="match status" value="1"/>
</dbReference>
<dbReference type="PANTHER" id="PTHR46731:SF1">
    <property type="entry name" value="F-BOX ONLY PROTEIN 15"/>
    <property type="match status" value="1"/>
</dbReference>